<keyword evidence="2 8" id="KW-0732">Signal</keyword>
<dbReference type="PROSITE" id="PS50923">
    <property type="entry name" value="SUSHI"/>
    <property type="match status" value="4"/>
</dbReference>
<dbReference type="SMART" id="SM00032">
    <property type="entry name" value="CCP"/>
    <property type="match status" value="4"/>
</dbReference>
<organism evidence="10 11">
    <name type="scientific">Naja naja</name>
    <name type="common">Indian cobra</name>
    <dbReference type="NCBI Taxonomy" id="35670"/>
    <lineage>
        <taxon>Eukaryota</taxon>
        <taxon>Metazoa</taxon>
        <taxon>Chordata</taxon>
        <taxon>Craniata</taxon>
        <taxon>Vertebrata</taxon>
        <taxon>Euteleostomi</taxon>
        <taxon>Lepidosauria</taxon>
        <taxon>Squamata</taxon>
        <taxon>Bifurcata</taxon>
        <taxon>Unidentata</taxon>
        <taxon>Episquamata</taxon>
        <taxon>Toxicofera</taxon>
        <taxon>Serpentes</taxon>
        <taxon>Colubroidea</taxon>
        <taxon>Elapidae</taxon>
        <taxon>Elapinae</taxon>
        <taxon>Naja</taxon>
    </lineage>
</organism>
<dbReference type="CDD" id="cd00033">
    <property type="entry name" value="CCP"/>
    <property type="match status" value="4"/>
</dbReference>
<feature type="transmembrane region" description="Helical" evidence="7">
    <location>
        <begin position="335"/>
        <end position="357"/>
    </location>
</feature>
<feature type="domain" description="Sushi" evidence="9">
    <location>
        <begin position="27"/>
        <end position="90"/>
    </location>
</feature>
<feature type="disulfide bond" evidence="5">
    <location>
        <begin position="154"/>
        <end position="197"/>
    </location>
</feature>
<dbReference type="InterPro" id="IPR000436">
    <property type="entry name" value="Sushi_SCR_CCP_dom"/>
</dbReference>
<evidence type="ECO:0000256" key="8">
    <source>
        <dbReference type="SAM" id="SignalP"/>
    </source>
</evidence>
<protein>
    <recommendedName>
        <fullName evidence="9">Sushi domain-containing protein</fullName>
    </recommendedName>
</protein>
<evidence type="ECO:0000259" key="9">
    <source>
        <dbReference type="PROSITE" id="PS50923"/>
    </source>
</evidence>
<dbReference type="GeneTree" id="ENSGT00940000164219"/>
<evidence type="ECO:0000256" key="6">
    <source>
        <dbReference type="SAM" id="MobiDB-lite"/>
    </source>
</evidence>
<accession>A0A8C6XAI3</accession>
<evidence type="ECO:0000313" key="10">
    <source>
        <dbReference type="Ensembl" id="ENSNNAP00000011349.1"/>
    </source>
</evidence>
<dbReference type="Pfam" id="PF00084">
    <property type="entry name" value="Sushi"/>
    <property type="match status" value="4"/>
</dbReference>
<dbReference type="PANTHER" id="PTHR45656">
    <property type="entry name" value="PROTEIN CBR-CLEC-78"/>
    <property type="match status" value="1"/>
</dbReference>
<name>A0A8C6XAI3_NAJNA</name>
<dbReference type="FunFam" id="2.10.70.10:FF:000014">
    <property type="entry name" value="Membrane cofactor protein"/>
    <property type="match status" value="1"/>
</dbReference>
<keyword evidence="7" id="KW-0472">Membrane</keyword>
<keyword evidence="11" id="KW-1185">Reference proteome</keyword>
<dbReference type="Ensembl" id="ENSNNAT00000011868.1">
    <property type="protein sequence ID" value="ENSNNAP00000011349.1"/>
    <property type="gene ID" value="ENSNNAG00000007515.1"/>
</dbReference>
<dbReference type="Gene3D" id="2.10.70.10">
    <property type="entry name" value="Complement Module, domain 1"/>
    <property type="match status" value="4"/>
</dbReference>
<keyword evidence="3" id="KW-0677">Repeat</keyword>
<keyword evidence="7" id="KW-0812">Transmembrane</keyword>
<keyword evidence="4 5" id="KW-1015">Disulfide bond</keyword>
<evidence type="ECO:0000313" key="11">
    <source>
        <dbReference type="Proteomes" id="UP000694559"/>
    </source>
</evidence>
<feature type="domain" description="Sushi" evidence="9">
    <location>
        <begin position="91"/>
        <end position="151"/>
    </location>
</feature>
<dbReference type="PANTHER" id="PTHR45656:SF4">
    <property type="entry name" value="PROTEIN CBR-CLEC-78"/>
    <property type="match status" value="1"/>
</dbReference>
<evidence type="ECO:0000256" key="2">
    <source>
        <dbReference type="ARBA" id="ARBA00022729"/>
    </source>
</evidence>
<keyword evidence="7" id="KW-1133">Transmembrane helix</keyword>
<dbReference type="Proteomes" id="UP000694559">
    <property type="component" value="Unplaced"/>
</dbReference>
<feature type="compositionally biased region" description="Low complexity" evidence="6">
    <location>
        <begin position="313"/>
        <end position="327"/>
    </location>
</feature>
<feature type="domain" description="Sushi" evidence="9">
    <location>
        <begin position="152"/>
        <end position="217"/>
    </location>
</feature>
<dbReference type="SUPFAM" id="SSF57535">
    <property type="entry name" value="Complement control module/SCR domain"/>
    <property type="match status" value="4"/>
</dbReference>
<feature type="region of interest" description="Disordered" evidence="6">
    <location>
        <begin position="267"/>
        <end position="333"/>
    </location>
</feature>
<feature type="disulfide bond" evidence="5">
    <location>
        <begin position="248"/>
        <end position="275"/>
    </location>
</feature>
<reference evidence="10" key="2">
    <citation type="submission" date="2025-09" db="UniProtKB">
        <authorList>
            <consortium name="Ensembl"/>
        </authorList>
    </citation>
    <scope>IDENTIFICATION</scope>
</reference>
<evidence type="ECO:0000256" key="5">
    <source>
        <dbReference type="PROSITE-ProRule" id="PRU00302"/>
    </source>
</evidence>
<reference evidence="10" key="1">
    <citation type="submission" date="2025-08" db="UniProtKB">
        <authorList>
            <consortium name="Ensembl"/>
        </authorList>
    </citation>
    <scope>IDENTIFICATION</scope>
</reference>
<evidence type="ECO:0000256" key="4">
    <source>
        <dbReference type="ARBA" id="ARBA00023157"/>
    </source>
</evidence>
<feature type="chain" id="PRO_5034745956" description="Sushi domain-containing protein" evidence="8">
    <location>
        <begin position="28"/>
        <end position="392"/>
    </location>
</feature>
<evidence type="ECO:0000256" key="1">
    <source>
        <dbReference type="ARBA" id="ARBA00022659"/>
    </source>
</evidence>
<evidence type="ECO:0000256" key="3">
    <source>
        <dbReference type="ARBA" id="ARBA00022737"/>
    </source>
</evidence>
<dbReference type="InterPro" id="IPR035976">
    <property type="entry name" value="Sushi/SCR/CCP_sf"/>
</dbReference>
<dbReference type="InterPro" id="IPR051277">
    <property type="entry name" value="SEZ6_CSMD_C4BPB_Regulators"/>
</dbReference>
<dbReference type="AlphaFoldDB" id="A0A8C6XAI3"/>
<sequence length="392" mass="42012">MSLFASCSAGVLPAALLLLLFSSTALCDCPRPNLPLHSSLRDGVLEDTYPAGTNLRLQCIPGYENIPGIQPRMTCLDTSKWSDLPTLCQGKRCPVPHIENGKTLSSNDLRLGEEVTLACEYGFRMIGGTTRRCVVRSGVVDWNTELPTCHRIPCARPPLIANGEYDPDSSDMYDVGWVTIYRCDRDYSLIGNSTITCIVAENGVDGKWDLPSPECKKVKCRRPSIPNGNVASVFQATYTYENKLQIECNPGYTLLGSSSIQCGADSQWKPSLPSCDKTPTTPKPTKSPTPAVPSTPPIPSRPGTVSPKEDSTKATAGPSTTTQTTPKSEPGSGHVIGIAIGAVIGVIVLAALIFAAVKWHSVQGKANTHPVSTDAYHVVSEKDVALEPKSKD</sequence>
<dbReference type="OMA" id="KVECEDP"/>
<feature type="signal peptide" evidence="8">
    <location>
        <begin position="1"/>
        <end position="27"/>
    </location>
</feature>
<comment type="caution">
    <text evidence="5">Lacks conserved residue(s) required for the propagation of feature annotation.</text>
</comment>
<evidence type="ECO:0000256" key="7">
    <source>
        <dbReference type="SAM" id="Phobius"/>
    </source>
</evidence>
<keyword evidence="1 5" id="KW-0768">Sushi</keyword>
<proteinExistence type="predicted"/>
<feature type="domain" description="Sushi" evidence="9">
    <location>
        <begin position="218"/>
        <end position="277"/>
    </location>
</feature>
<feature type="compositionally biased region" description="Pro residues" evidence="6">
    <location>
        <begin position="281"/>
        <end position="300"/>
    </location>
</feature>